<dbReference type="SUPFAM" id="SSF64518">
    <property type="entry name" value="Phase 1 flagellin"/>
    <property type="match status" value="1"/>
</dbReference>
<dbReference type="Proteomes" id="UP000061432">
    <property type="component" value="Plasmid pMaq22A_1p"/>
</dbReference>
<dbReference type="InterPro" id="IPR046358">
    <property type="entry name" value="Flagellin_C"/>
</dbReference>
<dbReference type="Pfam" id="PF00700">
    <property type="entry name" value="Flagellin_C"/>
    <property type="match status" value="1"/>
</dbReference>
<evidence type="ECO:0000256" key="2">
    <source>
        <dbReference type="ARBA" id="ARBA00023143"/>
    </source>
</evidence>
<dbReference type="GO" id="GO:0005198">
    <property type="term" value="F:structural molecule activity"/>
    <property type="evidence" value="ECO:0007669"/>
    <property type="project" value="UniProtKB-UniRule"/>
</dbReference>
<dbReference type="InterPro" id="IPR001492">
    <property type="entry name" value="Flagellin"/>
</dbReference>
<keyword evidence="6" id="KW-0614">Plasmid</keyword>
<dbReference type="OrthoDB" id="9808068at2"/>
<dbReference type="PATRIC" id="fig|270351.10.peg.5917"/>
<dbReference type="PANTHER" id="PTHR42792:SF2">
    <property type="entry name" value="FLAGELLIN"/>
    <property type="match status" value="1"/>
</dbReference>
<keyword evidence="2 3" id="KW-0975">Bacterial flagellum</keyword>
<proteinExistence type="inferred from homology"/>
<feature type="domain" description="Flagellin C-terminal" evidence="5">
    <location>
        <begin position="210"/>
        <end position="293"/>
    </location>
</feature>
<keyword evidence="6" id="KW-0969">Cilium</keyword>
<keyword evidence="6" id="KW-0966">Cell projection</keyword>
<dbReference type="AlphaFoldDB" id="A0A0C6FKB3"/>
<comment type="function">
    <text evidence="3">Flagellin is the subunit protein which polymerizes to form the filaments of bacterial flagella.</text>
</comment>
<comment type="subcellular location">
    <subcellularLocation>
        <location evidence="3">Secreted</location>
    </subcellularLocation>
    <subcellularLocation>
        <location evidence="3">Bacterial flagellum</location>
    </subcellularLocation>
</comment>
<accession>A0A0C6FKB3</accession>
<sequence length="294" mass="30096">MPVTLSSGIRDTLVTIQQTVAESTLAQTRLATGKKVNTALDNPLSFFAAASLNQRADDLSGLQDNMQQAVRTLTAASSGIDGMTKLFQTAQGLANSAAAESDPTRRNTLTTQFNTVLSQVDELMKNSGYGGTNLLNGDKLSVSFDAKSTTATLSIQTNAGSMGTGALTSNNLGVATAAAGAWTNATTVAGGTSATTNTVGDAAIATKLTQLSTAISTLRTEASGLGSTQAIVAARQAFTTSMVNTLKAGAGDLTLADLNEEGAKLSSLNTRGQLAQTALSLATQRDQQVLQLLR</sequence>
<dbReference type="EMBL" id="AP014705">
    <property type="protein sequence ID" value="BAQ48903.1"/>
    <property type="molecule type" value="Genomic_DNA"/>
</dbReference>
<evidence type="ECO:0000259" key="4">
    <source>
        <dbReference type="Pfam" id="PF00669"/>
    </source>
</evidence>
<reference evidence="7" key="2">
    <citation type="submission" date="2015-01" db="EMBL/GenBank/DDBJ databases">
        <title>Complete genome sequence of Methylobacterium aquaticum strain 22A.</title>
        <authorList>
            <person name="Tani A."/>
            <person name="Ogura Y."/>
            <person name="Hayashi T."/>
        </authorList>
    </citation>
    <scope>NUCLEOTIDE SEQUENCE [LARGE SCALE GENOMIC DNA]</scope>
    <source>
        <strain evidence="7">MA-22A</strain>
        <plasmid evidence="7">Plasmid pMaq22A_1p DNA</plasmid>
    </source>
</reference>
<feature type="domain" description="Flagellin N-terminal" evidence="4">
    <location>
        <begin position="13"/>
        <end position="138"/>
    </location>
</feature>
<organism evidence="6 7">
    <name type="scientific">Methylobacterium aquaticum</name>
    <dbReference type="NCBI Taxonomy" id="270351"/>
    <lineage>
        <taxon>Bacteria</taxon>
        <taxon>Pseudomonadati</taxon>
        <taxon>Pseudomonadota</taxon>
        <taxon>Alphaproteobacteria</taxon>
        <taxon>Hyphomicrobiales</taxon>
        <taxon>Methylobacteriaceae</taxon>
        <taxon>Methylobacterium</taxon>
    </lineage>
</organism>
<geneLocation type="plasmid" evidence="7">
    <name>pMaq22A_1p DNA</name>
</geneLocation>
<keyword evidence="3" id="KW-0964">Secreted</keyword>
<name>A0A0C6FKB3_9HYPH</name>
<evidence type="ECO:0000313" key="7">
    <source>
        <dbReference type="Proteomes" id="UP000061432"/>
    </source>
</evidence>
<dbReference type="GO" id="GO:0009288">
    <property type="term" value="C:bacterial-type flagellum"/>
    <property type="evidence" value="ECO:0007669"/>
    <property type="project" value="UniProtKB-SubCell"/>
</dbReference>
<reference evidence="6 7" key="1">
    <citation type="journal article" date="2015" name="Genome Announc.">
        <title>Complete Genome Sequence of Methylobacterium aquaticum Strain 22A, Isolated from Racomitrium japonicum Moss.</title>
        <authorList>
            <person name="Tani A."/>
            <person name="Ogura Y."/>
            <person name="Hayashi T."/>
            <person name="Kimbara K."/>
        </authorList>
    </citation>
    <scope>NUCLEOTIDE SEQUENCE [LARGE SCALE GENOMIC DNA]</scope>
    <source>
        <strain evidence="6 7">MA-22A</strain>
        <plasmid evidence="7">Plasmid pMaq22A_1p DNA</plasmid>
    </source>
</reference>
<dbReference type="Gene3D" id="1.20.1330.10">
    <property type="entry name" value="f41 fragment of flagellin, N-terminal domain"/>
    <property type="match status" value="1"/>
</dbReference>
<evidence type="ECO:0000256" key="3">
    <source>
        <dbReference type="RuleBase" id="RU362073"/>
    </source>
</evidence>
<evidence type="ECO:0000256" key="1">
    <source>
        <dbReference type="ARBA" id="ARBA00005709"/>
    </source>
</evidence>
<dbReference type="Pfam" id="PF00669">
    <property type="entry name" value="Flagellin_N"/>
    <property type="match status" value="1"/>
</dbReference>
<keyword evidence="6" id="KW-0282">Flagellum</keyword>
<gene>
    <name evidence="6" type="primary">flgLe</name>
    <name evidence="6" type="ORF">Maq22A_1p33020</name>
</gene>
<evidence type="ECO:0000259" key="5">
    <source>
        <dbReference type="Pfam" id="PF00700"/>
    </source>
</evidence>
<dbReference type="GO" id="GO:0005576">
    <property type="term" value="C:extracellular region"/>
    <property type="evidence" value="ECO:0007669"/>
    <property type="project" value="UniProtKB-SubCell"/>
</dbReference>
<dbReference type="PANTHER" id="PTHR42792">
    <property type="entry name" value="FLAGELLIN"/>
    <property type="match status" value="1"/>
</dbReference>
<comment type="similarity">
    <text evidence="1 3">Belongs to the bacterial flagellin family.</text>
</comment>
<dbReference type="InterPro" id="IPR001029">
    <property type="entry name" value="Flagellin_N"/>
</dbReference>
<dbReference type="KEGG" id="maqu:Maq22A_1p33020"/>
<protein>
    <recommendedName>
        <fullName evidence="3">Flagellin</fullName>
    </recommendedName>
</protein>
<evidence type="ECO:0000313" key="6">
    <source>
        <dbReference type="EMBL" id="BAQ48903.1"/>
    </source>
</evidence>